<name>K5WZR4_PHACS</name>
<dbReference type="GeneID" id="18916728"/>
<evidence type="ECO:0000313" key="2">
    <source>
        <dbReference type="Proteomes" id="UP000008370"/>
    </source>
</evidence>
<keyword evidence="2" id="KW-1185">Reference proteome</keyword>
<sequence length="285" mass="31742">MWLALTLTRYILGMQSPIDVLDKILDFGAVDEDLRESLAKLVADALTERHSSRVTQTPPWVIDAVIFLLSIQEVRPQIAGHDEGSKPPPPGVLALRDCFCGPATAIATGIRLRRSPFVPLAHKLLHVCENGIVLKHALALYTPYLCNKVNNSPDNRNENPTHAHRSLVDVLKSTTCETHLSEWERQRVFDDIRDLLGDTAKRIHLPSGAWPDVSVEVIVTLGQLALFASRSDTIKIFTSMWQDPDSFGLFWFFAGLHNRDRLDEESEAGQLCKEVLAQADAHGTP</sequence>
<dbReference type="AlphaFoldDB" id="K5WZR4"/>
<dbReference type="EMBL" id="JH930472">
    <property type="protein sequence ID" value="EKM56007.1"/>
    <property type="molecule type" value="Genomic_DNA"/>
</dbReference>
<protein>
    <submittedName>
        <fullName evidence="1">Uncharacterized protein</fullName>
    </submittedName>
</protein>
<reference evidence="1 2" key="1">
    <citation type="journal article" date="2012" name="BMC Genomics">
        <title>Comparative genomics of the white-rot fungi, Phanerochaete carnosa and P. chrysosporium, to elucidate the genetic basis of the distinct wood types they colonize.</title>
        <authorList>
            <person name="Suzuki H."/>
            <person name="MacDonald J."/>
            <person name="Syed K."/>
            <person name="Salamov A."/>
            <person name="Hori C."/>
            <person name="Aerts A."/>
            <person name="Henrissat B."/>
            <person name="Wiebenga A."/>
            <person name="vanKuyk P.A."/>
            <person name="Barry K."/>
            <person name="Lindquist E."/>
            <person name="LaButti K."/>
            <person name="Lapidus A."/>
            <person name="Lucas S."/>
            <person name="Coutinho P."/>
            <person name="Gong Y."/>
            <person name="Samejima M."/>
            <person name="Mahadevan R."/>
            <person name="Abou-Zaid M."/>
            <person name="de Vries R.P."/>
            <person name="Igarashi K."/>
            <person name="Yadav J.S."/>
            <person name="Grigoriev I.V."/>
            <person name="Master E.R."/>
        </authorList>
    </citation>
    <scope>NUCLEOTIDE SEQUENCE [LARGE SCALE GENOMIC DNA]</scope>
    <source>
        <strain evidence="1 2">HHB-10118-sp</strain>
    </source>
</reference>
<accession>K5WZR4</accession>
<organism evidence="1 2">
    <name type="scientific">Phanerochaete carnosa (strain HHB-10118-sp)</name>
    <name type="common">White-rot fungus</name>
    <name type="synonym">Peniophora carnosa</name>
    <dbReference type="NCBI Taxonomy" id="650164"/>
    <lineage>
        <taxon>Eukaryota</taxon>
        <taxon>Fungi</taxon>
        <taxon>Dikarya</taxon>
        <taxon>Basidiomycota</taxon>
        <taxon>Agaricomycotina</taxon>
        <taxon>Agaricomycetes</taxon>
        <taxon>Polyporales</taxon>
        <taxon>Phanerochaetaceae</taxon>
        <taxon>Phanerochaete</taxon>
    </lineage>
</organism>
<evidence type="ECO:0000313" key="1">
    <source>
        <dbReference type="EMBL" id="EKM56007.1"/>
    </source>
</evidence>
<gene>
    <name evidence="1" type="ORF">PHACADRAFT_257015</name>
</gene>
<proteinExistence type="predicted"/>
<dbReference type="KEGG" id="pco:PHACADRAFT_257015"/>
<dbReference type="RefSeq" id="XP_007396309.1">
    <property type="nucleotide sequence ID" value="XM_007396247.1"/>
</dbReference>
<dbReference type="HOGENOM" id="CLU_976986_0_0_1"/>
<dbReference type="InParanoid" id="K5WZR4"/>
<dbReference type="Proteomes" id="UP000008370">
    <property type="component" value="Unassembled WGS sequence"/>
</dbReference>